<dbReference type="SUPFAM" id="SSF54160">
    <property type="entry name" value="Chromo domain-like"/>
    <property type="match status" value="1"/>
</dbReference>
<evidence type="ECO:0000256" key="4">
    <source>
        <dbReference type="ARBA" id="ARBA00022759"/>
    </source>
</evidence>
<dbReference type="GO" id="GO:0003676">
    <property type="term" value="F:nucleic acid binding"/>
    <property type="evidence" value="ECO:0007669"/>
    <property type="project" value="InterPro"/>
</dbReference>
<protein>
    <recommendedName>
        <fullName evidence="11">Reverse transcriptase/retrotransposon-derived protein RNase H-like domain-containing protein</fullName>
    </recommendedName>
</protein>
<dbReference type="InterPro" id="IPR041373">
    <property type="entry name" value="RT_RNaseH"/>
</dbReference>
<dbReference type="InterPro" id="IPR012337">
    <property type="entry name" value="RNaseH-like_sf"/>
</dbReference>
<evidence type="ECO:0000256" key="2">
    <source>
        <dbReference type="ARBA" id="ARBA00022695"/>
    </source>
</evidence>
<keyword evidence="1" id="KW-0808">Transferase</keyword>
<proteinExistence type="predicted"/>
<evidence type="ECO:0000313" key="9">
    <source>
        <dbReference type="EMBL" id="MBW0484452.1"/>
    </source>
</evidence>
<evidence type="ECO:0000256" key="3">
    <source>
        <dbReference type="ARBA" id="ARBA00022722"/>
    </source>
</evidence>
<dbReference type="EMBL" id="AVOT02007692">
    <property type="protein sequence ID" value="MBW0484452.1"/>
    <property type="molecule type" value="Genomic_DNA"/>
</dbReference>
<evidence type="ECO:0008006" key="11">
    <source>
        <dbReference type="Google" id="ProtNLM"/>
    </source>
</evidence>
<accession>A0A9Q3GYQ0</accession>
<dbReference type="Gene3D" id="3.30.420.10">
    <property type="entry name" value="Ribonuclease H-like superfamily/Ribonuclease H"/>
    <property type="match status" value="1"/>
</dbReference>
<keyword evidence="6" id="KW-0695">RNA-directed DNA polymerase</keyword>
<evidence type="ECO:0000256" key="1">
    <source>
        <dbReference type="ARBA" id="ARBA00022679"/>
    </source>
</evidence>
<dbReference type="Proteomes" id="UP000765509">
    <property type="component" value="Unassembled WGS sequence"/>
</dbReference>
<dbReference type="InterPro" id="IPR043128">
    <property type="entry name" value="Rev_trsase/Diguanyl_cyclase"/>
</dbReference>
<dbReference type="Gene3D" id="3.30.70.270">
    <property type="match status" value="1"/>
</dbReference>
<dbReference type="AlphaFoldDB" id="A0A9Q3GYQ0"/>
<keyword evidence="3" id="KW-0540">Nuclease</keyword>
<dbReference type="CDD" id="cd00024">
    <property type="entry name" value="CD_CSD"/>
    <property type="match status" value="1"/>
</dbReference>
<reference evidence="9" key="1">
    <citation type="submission" date="2021-03" db="EMBL/GenBank/DDBJ databases">
        <title>Draft genome sequence of rust myrtle Austropuccinia psidii MF-1, a brazilian biotype.</title>
        <authorList>
            <person name="Quecine M.C."/>
            <person name="Pachon D.M.R."/>
            <person name="Bonatelli M.L."/>
            <person name="Correr F.H."/>
            <person name="Franceschini L.M."/>
            <person name="Leite T.F."/>
            <person name="Margarido G.R.A."/>
            <person name="Almeida C.A."/>
            <person name="Ferrarezi J.A."/>
            <person name="Labate C.A."/>
        </authorList>
    </citation>
    <scope>NUCLEOTIDE SEQUENCE</scope>
    <source>
        <strain evidence="9">MF-1</strain>
    </source>
</reference>
<dbReference type="InterPro" id="IPR050951">
    <property type="entry name" value="Retrovirus_Pol_polyprotein"/>
</dbReference>
<organism evidence="9 10">
    <name type="scientific">Austropuccinia psidii MF-1</name>
    <dbReference type="NCBI Taxonomy" id="1389203"/>
    <lineage>
        <taxon>Eukaryota</taxon>
        <taxon>Fungi</taxon>
        <taxon>Dikarya</taxon>
        <taxon>Basidiomycota</taxon>
        <taxon>Pucciniomycotina</taxon>
        <taxon>Pucciniomycetes</taxon>
        <taxon>Pucciniales</taxon>
        <taxon>Sphaerophragmiaceae</taxon>
        <taxon>Austropuccinia</taxon>
    </lineage>
</organism>
<keyword evidence="2" id="KW-0548">Nucleotidyltransferase</keyword>
<dbReference type="PANTHER" id="PTHR37984:SF5">
    <property type="entry name" value="PROTEIN NYNRIN-LIKE"/>
    <property type="match status" value="1"/>
</dbReference>
<dbReference type="SUPFAM" id="SSF53098">
    <property type="entry name" value="Ribonuclease H-like"/>
    <property type="match status" value="1"/>
</dbReference>
<evidence type="ECO:0000256" key="5">
    <source>
        <dbReference type="ARBA" id="ARBA00022801"/>
    </source>
</evidence>
<dbReference type="GO" id="GO:0016787">
    <property type="term" value="F:hydrolase activity"/>
    <property type="evidence" value="ECO:0007669"/>
    <property type="project" value="UniProtKB-KW"/>
</dbReference>
<dbReference type="PANTHER" id="PTHR37984">
    <property type="entry name" value="PROTEIN CBG26694"/>
    <property type="match status" value="1"/>
</dbReference>
<sequence length="672" mass="78276">MKISLKKWNFGCEELQALGHIVSGLILGIDKNKVATVLIKLIPQNKKEMMYFLVFSSYYRQHLKDFAILAKSLNRICDQHTVFEMTQERIEAYGKIRKALAEAPLLLMPYWNIPFKLYIDACGDGLGEALHQVQIIDDKPIEGPFCYVSRQIKPTEARYGASQMECLCLVWALEKLHYHVFGTAFEVITDCNAMKSLLNMKNPNRHMLRWQKAIQESRAAYVPLEAEQQIPIEGINITDIGTEIFEEVRESYKQDKNCHILTSLLDKDFKDTSSLNALDKVWKNSYSEGRFHLIDGIIYHRTKNSCVMTLCIKLLINTIINECHDSIYSGHLSEDRTLEKVKNCAWWRSWRKNTIEYCHTCDRCERPNRSTGQKFRLMMHIQEQKSPWKVFHMDWVTALPPSCDKMYNACLVIVDRYSKTPIFLPCYKDDTAMDTALLLLSRVISHTEYHPQTDGLAERMIQNLEDISRRFCAYGLEFRYSDCFTHDWCTLIPALELAYKPSLLASDAFDYAKNKWDKSHKIPDFKLGDLFLVSTFNFNNIKDPYKIQYSHVGPFVIVALHGTNAVQVKLSGELKNEHPTFPVSLIKPYKPADKELFPLRNPTPLTVPPVEQNEDKKIKKFIKERRLKGKNQREYLVRYRSPISEDEWLAESEIPDSDKLLQRFIHERRPQS</sequence>
<dbReference type="InterPro" id="IPR036397">
    <property type="entry name" value="RNaseH_sf"/>
</dbReference>
<feature type="domain" description="Integrase zinc-binding" evidence="8">
    <location>
        <begin position="315"/>
        <end position="367"/>
    </location>
</feature>
<dbReference type="SUPFAM" id="SSF56672">
    <property type="entry name" value="DNA/RNA polymerases"/>
    <property type="match status" value="1"/>
</dbReference>
<dbReference type="GO" id="GO:0004519">
    <property type="term" value="F:endonuclease activity"/>
    <property type="evidence" value="ECO:0007669"/>
    <property type="project" value="UniProtKB-KW"/>
</dbReference>
<dbReference type="Gene3D" id="1.10.340.70">
    <property type="match status" value="1"/>
</dbReference>
<evidence type="ECO:0000256" key="6">
    <source>
        <dbReference type="ARBA" id="ARBA00022918"/>
    </source>
</evidence>
<dbReference type="InterPro" id="IPR041588">
    <property type="entry name" value="Integrase_H2C2"/>
</dbReference>
<feature type="domain" description="Reverse transcriptase RNase H-like" evidence="7">
    <location>
        <begin position="114"/>
        <end position="216"/>
    </location>
</feature>
<keyword evidence="4" id="KW-0255">Endonuclease</keyword>
<comment type="caution">
    <text evidence="9">The sequence shown here is derived from an EMBL/GenBank/DDBJ whole genome shotgun (WGS) entry which is preliminary data.</text>
</comment>
<dbReference type="GO" id="GO:0003964">
    <property type="term" value="F:RNA-directed DNA polymerase activity"/>
    <property type="evidence" value="ECO:0007669"/>
    <property type="project" value="UniProtKB-KW"/>
</dbReference>
<dbReference type="Pfam" id="PF17917">
    <property type="entry name" value="RT_RNaseH"/>
    <property type="match status" value="1"/>
</dbReference>
<dbReference type="InterPro" id="IPR016197">
    <property type="entry name" value="Chromo-like_dom_sf"/>
</dbReference>
<keyword evidence="5" id="KW-0378">Hydrolase</keyword>
<name>A0A9Q3GYQ0_9BASI</name>
<gene>
    <name evidence="9" type="ORF">O181_024167</name>
</gene>
<dbReference type="InterPro" id="IPR043502">
    <property type="entry name" value="DNA/RNA_pol_sf"/>
</dbReference>
<evidence type="ECO:0000259" key="8">
    <source>
        <dbReference type="Pfam" id="PF17921"/>
    </source>
</evidence>
<evidence type="ECO:0000313" key="10">
    <source>
        <dbReference type="Proteomes" id="UP000765509"/>
    </source>
</evidence>
<dbReference type="OrthoDB" id="2595244at2759"/>
<dbReference type="Pfam" id="PF17921">
    <property type="entry name" value="Integrase_H2C2"/>
    <property type="match status" value="1"/>
</dbReference>
<evidence type="ECO:0000259" key="7">
    <source>
        <dbReference type="Pfam" id="PF17917"/>
    </source>
</evidence>
<keyword evidence="10" id="KW-1185">Reference proteome</keyword>